<comment type="caution">
    <text evidence="2">The sequence shown here is derived from an EMBL/GenBank/DDBJ whole genome shotgun (WGS) entry which is preliminary data.</text>
</comment>
<dbReference type="CDD" id="cd09854">
    <property type="entry name" value="PIN_VapC-like"/>
    <property type="match status" value="1"/>
</dbReference>
<organism evidence="2">
    <name type="scientific">Caldilineaceae bacterium SB0675_bin_29</name>
    <dbReference type="NCBI Taxonomy" id="2605266"/>
    <lineage>
        <taxon>Bacteria</taxon>
        <taxon>Bacillati</taxon>
        <taxon>Chloroflexota</taxon>
        <taxon>Caldilineae</taxon>
        <taxon>Caldilineales</taxon>
        <taxon>Caldilineaceae</taxon>
    </lineage>
</organism>
<proteinExistence type="predicted"/>
<dbReference type="InterPro" id="IPR002716">
    <property type="entry name" value="PIN_dom"/>
</dbReference>
<dbReference type="EMBL" id="VYDA01000614">
    <property type="protein sequence ID" value="MYH63430.1"/>
    <property type="molecule type" value="Genomic_DNA"/>
</dbReference>
<dbReference type="Pfam" id="PF01850">
    <property type="entry name" value="PIN"/>
    <property type="match status" value="1"/>
</dbReference>
<accession>A0A6B1G4S2</accession>
<dbReference type="InterPro" id="IPR029060">
    <property type="entry name" value="PIN-like_dom_sf"/>
</dbReference>
<evidence type="ECO:0000313" key="2">
    <source>
        <dbReference type="EMBL" id="MYH63430.1"/>
    </source>
</evidence>
<feature type="domain" description="PIN" evidence="1">
    <location>
        <begin position="6"/>
        <end position="119"/>
    </location>
</feature>
<gene>
    <name evidence="2" type="ORF">F4148_17330</name>
</gene>
<sequence>MPSTLICIDSSVFIPALQETDQDSLWLVNAIGADITVVIPRLIIQEVNRNLITLGQVRRFNRLFALSDFAYVVDEPIPLNLVEKYVGLGLPAKGDAFIGAFVEWMNIPYLVSANRHFLRDLHVESYLVLDPSQFRTRYQSDAL</sequence>
<reference evidence="2" key="1">
    <citation type="submission" date="2019-09" db="EMBL/GenBank/DDBJ databases">
        <title>Characterisation of the sponge microbiome using genome-centric metagenomics.</title>
        <authorList>
            <person name="Engelberts J.P."/>
            <person name="Robbins S.J."/>
            <person name="De Goeij J.M."/>
            <person name="Aranda M."/>
            <person name="Bell S.C."/>
            <person name="Webster N.S."/>
        </authorList>
    </citation>
    <scope>NUCLEOTIDE SEQUENCE</scope>
    <source>
        <strain evidence="2">SB0675_bin_29</strain>
    </source>
</reference>
<protein>
    <submittedName>
        <fullName evidence="2">PIN domain-containing protein</fullName>
    </submittedName>
</protein>
<evidence type="ECO:0000259" key="1">
    <source>
        <dbReference type="Pfam" id="PF01850"/>
    </source>
</evidence>
<dbReference type="SUPFAM" id="SSF88723">
    <property type="entry name" value="PIN domain-like"/>
    <property type="match status" value="1"/>
</dbReference>
<dbReference type="AlphaFoldDB" id="A0A6B1G4S2"/>
<name>A0A6B1G4S2_9CHLR</name>